<dbReference type="EMBL" id="CP144692">
    <property type="protein sequence ID" value="WVY97256.1"/>
    <property type="molecule type" value="Genomic_DNA"/>
</dbReference>
<reference evidence="1 2" key="1">
    <citation type="journal article" date="2023" name="Life. Sci Alliance">
        <title>Evolutionary insights into 3D genome organization and epigenetic landscape of Vigna mungo.</title>
        <authorList>
            <person name="Junaid A."/>
            <person name="Singh B."/>
            <person name="Bhatia S."/>
        </authorList>
    </citation>
    <scope>NUCLEOTIDE SEQUENCE [LARGE SCALE GENOMIC DNA]</scope>
    <source>
        <strain evidence="1">Urdbean</strain>
    </source>
</reference>
<organism evidence="1 2">
    <name type="scientific">Vigna mungo</name>
    <name type="common">Black gram</name>
    <name type="synonym">Phaseolus mungo</name>
    <dbReference type="NCBI Taxonomy" id="3915"/>
    <lineage>
        <taxon>Eukaryota</taxon>
        <taxon>Viridiplantae</taxon>
        <taxon>Streptophyta</taxon>
        <taxon>Embryophyta</taxon>
        <taxon>Tracheophyta</taxon>
        <taxon>Spermatophyta</taxon>
        <taxon>Magnoliopsida</taxon>
        <taxon>eudicotyledons</taxon>
        <taxon>Gunneridae</taxon>
        <taxon>Pentapetalae</taxon>
        <taxon>rosids</taxon>
        <taxon>fabids</taxon>
        <taxon>Fabales</taxon>
        <taxon>Fabaceae</taxon>
        <taxon>Papilionoideae</taxon>
        <taxon>50 kb inversion clade</taxon>
        <taxon>NPAAA clade</taxon>
        <taxon>indigoferoid/millettioid clade</taxon>
        <taxon>Phaseoleae</taxon>
        <taxon>Vigna</taxon>
    </lineage>
</organism>
<keyword evidence="2" id="KW-1185">Reference proteome</keyword>
<dbReference type="InterPro" id="IPR008480">
    <property type="entry name" value="DUF761_pln"/>
</dbReference>
<dbReference type="AlphaFoldDB" id="A0AAQ3RKA7"/>
<dbReference type="PANTHER" id="PTHR33265">
    <property type="entry name" value="AVR9/CF-9 RAPIDLY ELICITED PROTEIN-RELATED"/>
    <property type="match status" value="1"/>
</dbReference>
<name>A0AAQ3RKA7_VIGMU</name>
<dbReference type="PANTHER" id="PTHR33265:SF10">
    <property type="entry name" value="OS01G0133200 PROTEIN"/>
    <property type="match status" value="1"/>
</dbReference>
<evidence type="ECO:0000313" key="1">
    <source>
        <dbReference type="EMBL" id="WVY97256.1"/>
    </source>
</evidence>
<accession>A0AAQ3RKA7</accession>
<feature type="non-terminal residue" evidence="1">
    <location>
        <position position="1"/>
    </location>
</feature>
<protein>
    <submittedName>
        <fullName evidence="1">Uncharacterized protein</fullName>
    </submittedName>
</protein>
<dbReference type="Pfam" id="PF05553">
    <property type="entry name" value="DUF761"/>
    <property type="match status" value="1"/>
</dbReference>
<evidence type="ECO:0000313" key="2">
    <source>
        <dbReference type="Proteomes" id="UP001374535"/>
    </source>
</evidence>
<sequence length="193" mass="22330">SISPPFSNLKAIFLRHSSPCLTAVAATSISFHFLSKMPRKASPFFHKVSLHLLRLSLLIHRLRKPILPKLLKRFKNCQKLKLLKHSDYGEYQFSASTTPLIIPRYHRNQFKNRVQPALCSFLYLYSCLGNFKVERSGECHLALEPFEIGDETSLVQDLFECCSGDEGESVDQKAEKFIQSFYQQMRMQRQESL</sequence>
<dbReference type="Proteomes" id="UP001374535">
    <property type="component" value="Chromosome 9"/>
</dbReference>
<proteinExistence type="predicted"/>
<gene>
    <name evidence="1" type="ORF">V8G54_029407</name>
</gene>